<evidence type="ECO:0000256" key="1">
    <source>
        <dbReference type="SAM" id="Phobius"/>
    </source>
</evidence>
<dbReference type="EMBL" id="UFQC01000005">
    <property type="protein sequence ID" value="SSW64729.1"/>
    <property type="molecule type" value="Genomic_DNA"/>
</dbReference>
<keyword evidence="1" id="KW-0812">Transmembrane</keyword>
<evidence type="ECO:0000259" key="2">
    <source>
        <dbReference type="Pfam" id="PF09977"/>
    </source>
</evidence>
<dbReference type="Proteomes" id="UP000289465">
    <property type="component" value="Unassembled WGS sequence"/>
</dbReference>
<evidence type="ECO:0000313" key="3">
    <source>
        <dbReference type="EMBL" id="SSW64729.1"/>
    </source>
</evidence>
<feature type="domain" description="DUF2134" evidence="2">
    <location>
        <begin position="59"/>
        <end position="160"/>
    </location>
</feature>
<dbReference type="InterPro" id="IPR018705">
    <property type="entry name" value="DUF2134_membrane"/>
</dbReference>
<organism evidence="3 4">
    <name type="scientific">Achromobacter veterisilvae</name>
    <dbReference type="NCBI Taxonomy" id="2069367"/>
    <lineage>
        <taxon>Bacteria</taxon>
        <taxon>Pseudomonadati</taxon>
        <taxon>Pseudomonadota</taxon>
        <taxon>Betaproteobacteria</taxon>
        <taxon>Burkholderiales</taxon>
        <taxon>Alcaligenaceae</taxon>
        <taxon>Achromobacter</taxon>
    </lineage>
</organism>
<evidence type="ECO:0000313" key="4">
    <source>
        <dbReference type="Proteomes" id="UP000289465"/>
    </source>
</evidence>
<dbReference type="Pfam" id="PF09977">
    <property type="entry name" value="Tad_C"/>
    <property type="match status" value="1"/>
</dbReference>
<dbReference type="RefSeq" id="WP_129239828.1">
    <property type="nucleotide sequence ID" value="NZ_UFQC01000005.1"/>
</dbReference>
<keyword evidence="1" id="KW-0472">Membrane</keyword>
<dbReference type="AlphaFoldDB" id="A0A446C9Z4"/>
<dbReference type="OrthoDB" id="8534992at2"/>
<reference evidence="3 4" key="1">
    <citation type="submission" date="2018-07" db="EMBL/GenBank/DDBJ databases">
        <authorList>
            <person name="Peeters C."/>
        </authorList>
    </citation>
    <scope>NUCLEOTIDE SEQUENCE [LARGE SCALE GENOMIC DNA]</scope>
    <source>
        <strain evidence="3 4">LMG 30378</strain>
    </source>
</reference>
<gene>
    <name evidence="3" type="ORF">AVE30378_01164</name>
</gene>
<name>A0A446C9Z4_9BURK</name>
<proteinExistence type="predicted"/>
<keyword evidence="1" id="KW-1133">Transmembrane helix</keyword>
<feature type="transmembrane region" description="Helical" evidence="1">
    <location>
        <begin position="20"/>
        <end position="42"/>
    </location>
</feature>
<protein>
    <recommendedName>
        <fullName evidence="2">DUF2134 domain-containing protein</fullName>
    </recommendedName>
</protein>
<sequence>MPAFSSPPVPLPRQRGSVTVAVVFAVLVGLVLLGAVQLAYGFYMKREMQKGADLAALSAVQVLGLGAAADCAQAVTAGRISALRNVPDLFDSFTNADITVECKVWDSGRADASGMHVFDAAEGEPFNAMRVSVRKRLVGIIPAFSGGSDGGTLIAATAVATITQPVAAFSVGSRLLRLERGGLLSRLLASAGASPAQLDVLDAAGLASADITPAGLLQALGLPLSVATGVGTPEQLAAVDNLTLGQLLNATLTVIDKTGTANADVGLLADAINTVLAVMPLDLPVKLFGGGGVMDVSLAGGAANSALQAKVNARNLLETALAVANGENLIDLGLGSAPLAGLEAKVRIVEPPTVAVGGKGTSATSAGIRVYLRLNSSSIPLLGPLLGNLLSTAADIPIVIDVARSTATLTNMCEASLPPGQATIAVTASAANVCVGRFPGMPGAGATAAEFVSLTNSCEPGSAGAIGRYQILKLLGVPFTAKATVFAFSSSQDTVVTLTEPPSPDSSTTVNAASLDLAGLASSVLSTLLNDILGDVIATDRQGLAATLVGGGGANAGKTIAQVFSGLKNDTTSLNSRLASGGLIGLLGGTLQLVGNLLGGVVDALATTTADIACNLAGGLLFPDQGKIRECRINYIADNALGGGAGHPNAGLQSIVMILLEPLLDSLSLLLNQALALLGVSLGQTDVSLLSVDCGRPRLVY</sequence>
<accession>A0A446C9Z4</accession>